<dbReference type="InterPro" id="IPR006944">
    <property type="entry name" value="Phage/GTA_portal"/>
</dbReference>
<feature type="region of interest" description="Disordered" evidence="1">
    <location>
        <begin position="420"/>
        <end position="469"/>
    </location>
</feature>
<evidence type="ECO:0008006" key="4">
    <source>
        <dbReference type="Google" id="ProtNLM"/>
    </source>
</evidence>
<name>A0ABN3T5Z3_9ACTN</name>
<keyword evidence="3" id="KW-1185">Reference proteome</keyword>
<dbReference type="EMBL" id="BAAATE010000034">
    <property type="protein sequence ID" value="GAA2692121.1"/>
    <property type="molecule type" value="Genomic_DNA"/>
</dbReference>
<dbReference type="Proteomes" id="UP001501666">
    <property type="component" value="Unassembled WGS sequence"/>
</dbReference>
<dbReference type="RefSeq" id="WP_346154548.1">
    <property type="nucleotide sequence ID" value="NZ_BAAATE010000034.1"/>
</dbReference>
<comment type="caution">
    <text evidence="2">The sequence shown here is derived from an EMBL/GenBank/DDBJ whole genome shotgun (WGS) entry which is preliminary data.</text>
</comment>
<organism evidence="2 3">
    <name type="scientific">Nonomuraea recticatena</name>
    <dbReference type="NCBI Taxonomy" id="46178"/>
    <lineage>
        <taxon>Bacteria</taxon>
        <taxon>Bacillati</taxon>
        <taxon>Actinomycetota</taxon>
        <taxon>Actinomycetes</taxon>
        <taxon>Streptosporangiales</taxon>
        <taxon>Streptosporangiaceae</taxon>
        <taxon>Nonomuraea</taxon>
    </lineage>
</organism>
<accession>A0ABN3T5Z3</accession>
<feature type="compositionally biased region" description="Low complexity" evidence="1">
    <location>
        <begin position="444"/>
        <end position="458"/>
    </location>
</feature>
<evidence type="ECO:0000256" key="1">
    <source>
        <dbReference type="SAM" id="MobiDB-lite"/>
    </source>
</evidence>
<gene>
    <name evidence="2" type="ORF">GCM10010412_082850</name>
</gene>
<evidence type="ECO:0000313" key="2">
    <source>
        <dbReference type="EMBL" id="GAA2692121.1"/>
    </source>
</evidence>
<dbReference type="Pfam" id="PF04860">
    <property type="entry name" value="Phage_portal"/>
    <property type="match status" value="1"/>
</dbReference>
<evidence type="ECO:0000313" key="3">
    <source>
        <dbReference type="Proteomes" id="UP001501666"/>
    </source>
</evidence>
<protein>
    <recommendedName>
        <fullName evidence="4">Phage portal protein</fullName>
    </recommendedName>
</protein>
<reference evidence="2 3" key="1">
    <citation type="journal article" date="2019" name="Int. J. Syst. Evol. Microbiol.">
        <title>The Global Catalogue of Microorganisms (GCM) 10K type strain sequencing project: providing services to taxonomists for standard genome sequencing and annotation.</title>
        <authorList>
            <consortium name="The Broad Institute Genomics Platform"/>
            <consortium name="The Broad Institute Genome Sequencing Center for Infectious Disease"/>
            <person name="Wu L."/>
            <person name="Ma J."/>
        </authorList>
    </citation>
    <scope>NUCLEOTIDE SEQUENCE [LARGE SCALE GENOMIC DNA]</scope>
    <source>
        <strain evidence="2 3">JCM 6835</strain>
    </source>
</reference>
<sequence>MARRTFLPGLLPRENKTLHGGPELELKQLLSSSVSGLGTVAVSDWAANLSAAARRAWSVDRAVAEAFERTVWVFKAVDATAENQSNLDFVLRDQDSGELIEDDPLLDLLNDGRANKLETGRQLRYRLSAQVLLSPRGAFVEITQDRRGRPIRLDLLPPGRTRPVPGKNGDLLSHFETITPDGIRIPIPPERVRWFRKPHPTDPYMGITPLQAAGLAVDQDFLAKIYNSSFMLNDGRPGGVLSVEGRTNDTDARRLEERFGRGPAEAGKLTVIGGGKLSYVDLAATPRDMAYGDMAARAKEEVLAAYGVGETVLGNSSGRTWDNAEQELFTFWTITMPPHLRILTTGFNEDSPDRVRGEFDTSSVEVLRRSAEARRREAREEVKEGLLTLDEYRQIAEHEPFDLPHTRALYIAMGKTPIPTRPEDAAALGLASPGQAPPPGEGEGQPAPGAEPLPGQGEQAEEPQSAEGGDAATGEAFAMMQGLLDDAEVKSLLDASHALDARDQAEEDVRAVLEQLVRRLVQRTAARVASPKLRKGTRHFAPEYKTDTRVGDAPLDIEKVADTRQWREEATAALTPVLAAAAAASAAAFVDGPLGGGLGAAGVAGGVAVDAVVTEVSDWLAELIAGAARRLGELVGDGDRVGDDIDALVARVRAELPNLEKWAGRAAVQTATGLHHAVEYVVAVDLAGPGGMVSATWQSRQDGQVRTSHLEADGQVRRAGERFEVGGALLRWPGDFDAPAEEVAYCRCRLKWVVSMAK</sequence>
<proteinExistence type="predicted"/>